<dbReference type="PANTHER" id="PTHR12358:SF106">
    <property type="entry name" value="LIPID KINASE YEGS"/>
    <property type="match status" value="1"/>
</dbReference>
<dbReference type="SMART" id="SM00046">
    <property type="entry name" value="DAGKc"/>
    <property type="match status" value="1"/>
</dbReference>
<dbReference type="InterPro" id="IPR045540">
    <property type="entry name" value="YegS/DAGK_C"/>
</dbReference>
<evidence type="ECO:0000313" key="7">
    <source>
        <dbReference type="Proteomes" id="UP000680815"/>
    </source>
</evidence>
<dbReference type="InterPro" id="IPR001206">
    <property type="entry name" value="Diacylglycerol_kinase_cat_dom"/>
</dbReference>
<evidence type="ECO:0000259" key="5">
    <source>
        <dbReference type="PROSITE" id="PS50146"/>
    </source>
</evidence>
<dbReference type="Proteomes" id="UP000680815">
    <property type="component" value="Unassembled WGS sequence"/>
</dbReference>
<keyword evidence="4" id="KW-0067">ATP-binding</keyword>
<comment type="caution">
    <text evidence="6">The sequence shown here is derived from an EMBL/GenBank/DDBJ whole genome shotgun (WGS) entry which is preliminary data.</text>
</comment>
<keyword evidence="1" id="KW-0808">Transferase</keyword>
<keyword evidence="2" id="KW-0547">Nucleotide-binding</keyword>
<dbReference type="InterPro" id="IPR016064">
    <property type="entry name" value="NAD/diacylglycerol_kinase_sf"/>
</dbReference>
<dbReference type="GO" id="GO:0016301">
    <property type="term" value="F:kinase activity"/>
    <property type="evidence" value="ECO:0007669"/>
    <property type="project" value="UniProtKB-KW"/>
</dbReference>
<dbReference type="Gene3D" id="3.40.50.10330">
    <property type="entry name" value="Probable inorganic polyphosphate/atp-NAD kinase, domain 1"/>
    <property type="match status" value="1"/>
</dbReference>
<evidence type="ECO:0000256" key="3">
    <source>
        <dbReference type="ARBA" id="ARBA00022777"/>
    </source>
</evidence>
<dbReference type="InterPro" id="IPR050187">
    <property type="entry name" value="Lipid_Phosphate_FormReg"/>
</dbReference>
<keyword evidence="7" id="KW-1185">Reference proteome</keyword>
<accession>A0ABS4AS13</accession>
<dbReference type="Gene3D" id="2.60.200.40">
    <property type="match status" value="1"/>
</dbReference>
<evidence type="ECO:0000313" key="6">
    <source>
        <dbReference type="EMBL" id="MBP0464149.1"/>
    </source>
</evidence>
<dbReference type="SUPFAM" id="SSF111331">
    <property type="entry name" value="NAD kinase/diacylglycerol kinase-like"/>
    <property type="match status" value="1"/>
</dbReference>
<dbReference type="InterPro" id="IPR017438">
    <property type="entry name" value="ATP-NAD_kinase_N"/>
</dbReference>
<keyword evidence="3 6" id="KW-0418">Kinase</keyword>
<dbReference type="PANTHER" id="PTHR12358">
    <property type="entry name" value="SPHINGOSINE KINASE"/>
    <property type="match status" value="1"/>
</dbReference>
<evidence type="ECO:0000256" key="2">
    <source>
        <dbReference type="ARBA" id="ARBA00022741"/>
    </source>
</evidence>
<feature type="domain" description="DAGKc" evidence="5">
    <location>
        <begin position="1"/>
        <end position="127"/>
    </location>
</feature>
<name>A0ABS4AS13_9PROT</name>
<dbReference type="Pfam" id="PF19279">
    <property type="entry name" value="YegS_C"/>
    <property type="match status" value="1"/>
</dbReference>
<dbReference type="PROSITE" id="PS50146">
    <property type="entry name" value="DAGK"/>
    <property type="match status" value="1"/>
</dbReference>
<evidence type="ECO:0000256" key="1">
    <source>
        <dbReference type="ARBA" id="ARBA00022679"/>
    </source>
</evidence>
<organism evidence="6 7">
    <name type="scientific">Roseomonas nitratireducens</name>
    <dbReference type="NCBI Taxonomy" id="2820810"/>
    <lineage>
        <taxon>Bacteria</taxon>
        <taxon>Pseudomonadati</taxon>
        <taxon>Pseudomonadota</taxon>
        <taxon>Alphaproteobacteria</taxon>
        <taxon>Acetobacterales</taxon>
        <taxon>Roseomonadaceae</taxon>
        <taxon>Roseomonas</taxon>
    </lineage>
</organism>
<dbReference type="EMBL" id="JAGIYZ010000007">
    <property type="protein sequence ID" value="MBP0464149.1"/>
    <property type="molecule type" value="Genomic_DNA"/>
</dbReference>
<sequence>MMIVFNPAAGARRRRRLLAALDLMRGLGMRPEVAETTHRGHATVLARDAAREGVRIIVAAGGDGTIAEVAAGISGSDSALGVLPLGTANVLALELGLPRAPARAAEVLAMGRTSLLHPGLARYGDGREVLFVQMLGAGFDAAVVHHLPGGLKRAIGKGAYVLQTIREMPRYRFTTLCAELDGRREEAASAIVTKGRLYAGRFLLAPGADPHEEGFHVALFRDAGVLAAMRYGAALPLGMLPRLRGVDLIRAGTVRLAGIGVPAQADGDAAGALPLEIGPAPRPMRIVVP</sequence>
<gene>
    <name evidence="6" type="ORF">J5Y09_09520</name>
</gene>
<dbReference type="Pfam" id="PF00781">
    <property type="entry name" value="DAGK_cat"/>
    <property type="match status" value="1"/>
</dbReference>
<protein>
    <submittedName>
        <fullName evidence="6">Diacylglycerol kinase family lipid kinase</fullName>
    </submittedName>
</protein>
<proteinExistence type="predicted"/>
<reference evidence="6 7" key="1">
    <citation type="submission" date="2021-03" db="EMBL/GenBank/DDBJ databases">
        <authorList>
            <person name="So Y."/>
        </authorList>
    </citation>
    <scope>NUCLEOTIDE SEQUENCE [LARGE SCALE GENOMIC DNA]</scope>
    <source>
        <strain evidence="6 7">PWR1</strain>
    </source>
</reference>
<evidence type="ECO:0000256" key="4">
    <source>
        <dbReference type="ARBA" id="ARBA00022840"/>
    </source>
</evidence>